<accession>A0A139A501</accession>
<feature type="domain" description="Thiolase C-terminal" evidence="15">
    <location>
        <begin position="294"/>
        <end position="413"/>
    </location>
</feature>
<feature type="active site" description="Acyl-thioester intermediate" evidence="12">
    <location>
        <position position="120"/>
    </location>
</feature>
<dbReference type="InterPro" id="IPR020617">
    <property type="entry name" value="Thiolase_C"/>
</dbReference>
<gene>
    <name evidence="16" type="ORF">M427DRAFT_60313</name>
</gene>
<evidence type="ECO:0000256" key="3">
    <source>
        <dbReference type="ARBA" id="ARBA00010982"/>
    </source>
</evidence>
<dbReference type="PIRSF" id="PIRSF000429">
    <property type="entry name" value="Ac-CoA_Ac_transf"/>
    <property type="match status" value="1"/>
</dbReference>
<reference evidence="16 17" key="1">
    <citation type="journal article" date="2015" name="Genome Biol. Evol.">
        <title>Phylogenomic analyses indicate that early fungi evolved digesting cell walls of algal ancestors of land plants.</title>
        <authorList>
            <person name="Chang Y."/>
            <person name="Wang S."/>
            <person name="Sekimoto S."/>
            <person name="Aerts A.L."/>
            <person name="Choi C."/>
            <person name="Clum A."/>
            <person name="LaButti K.M."/>
            <person name="Lindquist E.A."/>
            <person name="Yee Ngan C."/>
            <person name="Ohm R.A."/>
            <person name="Salamov A.A."/>
            <person name="Grigoriev I.V."/>
            <person name="Spatafora J.W."/>
            <person name="Berbee M.L."/>
        </authorList>
    </citation>
    <scope>NUCLEOTIDE SEQUENCE [LARGE SCALE GENOMIC DNA]</scope>
    <source>
        <strain evidence="16 17">JEL478</strain>
    </source>
</reference>
<evidence type="ECO:0000313" key="16">
    <source>
        <dbReference type="EMBL" id="KXS11708.1"/>
    </source>
</evidence>
<dbReference type="InterPro" id="IPR020613">
    <property type="entry name" value="Thiolase_CS"/>
</dbReference>
<evidence type="ECO:0000256" key="13">
    <source>
        <dbReference type="RuleBase" id="RU003557"/>
    </source>
</evidence>
<dbReference type="InterPro" id="IPR020615">
    <property type="entry name" value="Thiolase_acyl_enz_int_AS"/>
</dbReference>
<dbReference type="GO" id="GO:0010124">
    <property type="term" value="P:phenylacetate catabolic process"/>
    <property type="evidence" value="ECO:0007669"/>
    <property type="project" value="TreeGrafter"/>
</dbReference>
<dbReference type="EMBL" id="KQ965797">
    <property type="protein sequence ID" value="KXS11708.1"/>
    <property type="molecule type" value="Genomic_DNA"/>
</dbReference>
<dbReference type="SUPFAM" id="SSF53901">
    <property type="entry name" value="Thiolase-like"/>
    <property type="match status" value="2"/>
</dbReference>
<protein>
    <recommendedName>
        <fullName evidence="10">acetyl-CoA C-acyltransferase</fullName>
        <ecNumber evidence="10">2.3.1.16</ecNumber>
    </recommendedName>
</protein>
<dbReference type="PANTHER" id="PTHR43853">
    <property type="entry name" value="3-KETOACYL-COA THIOLASE, PEROXISOMAL"/>
    <property type="match status" value="1"/>
</dbReference>
<dbReference type="Pfam" id="PF00108">
    <property type="entry name" value="Thiolase_N"/>
    <property type="match status" value="1"/>
</dbReference>
<sequence>MAAYDRLEQLSAHLKAGKTGKGELGQIGVKSPNDIVIVAALRTPITRARKGPLAAVLPEEYLAQVLAGVCDQVGLDKKLVEDVQVGNVLPPGGGANAARVATLAAGFPSETSVSTVNRQCSSGLQAVATIASSIKAGYIDIGIGAGVESMTKFYGAGAMSEISDNLVESSTTIADVLLPMGLTSENVAADYKISRAEQDAFAAESHRRAAKAWKEGHFDEEVLKIKVKTDDGEVIADRDDGIREGTTKEALAKLKPAFSEDGTTTAGNASQVSDGAAAVLLMRRSTAEKLKLPIKGKLVTFAVVGVPPRVMGIGPAYAIPIALHKAGITKNQVDVFEINEAFASQAVYCIKKLGLDPVKVNPKGGAIAFGHPLGTTGARQVATLLTELKRTGKKVGVTSMCIGTGMGAAAVFEAEY</sequence>
<organism evidence="16 17">
    <name type="scientific">Gonapodya prolifera (strain JEL478)</name>
    <name type="common">Monoblepharis prolifera</name>
    <dbReference type="NCBI Taxonomy" id="1344416"/>
    <lineage>
        <taxon>Eukaryota</taxon>
        <taxon>Fungi</taxon>
        <taxon>Fungi incertae sedis</taxon>
        <taxon>Chytridiomycota</taxon>
        <taxon>Chytridiomycota incertae sedis</taxon>
        <taxon>Monoblepharidomycetes</taxon>
        <taxon>Monoblepharidales</taxon>
        <taxon>Gonapodyaceae</taxon>
        <taxon>Gonapodya</taxon>
    </lineage>
</organism>
<dbReference type="OMA" id="MTAFPEP"/>
<comment type="catalytic activity">
    <reaction evidence="11">
        <text>an acyl-CoA + acetyl-CoA = a 3-oxoacyl-CoA + CoA</text>
        <dbReference type="Rhea" id="RHEA:21564"/>
        <dbReference type="ChEBI" id="CHEBI:57287"/>
        <dbReference type="ChEBI" id="CHEBI:57288"/>
        <dbReference type="ChEBI" id="CHEBI:58342"/>
        <dbReference type="ChEBI" id="CHEBI:90726"/>
        <dbReference type="EC" id="2.3.1.16"/>
    </reaction>
</comment>
<evidence type="ECO:0000256" key="1">
    <source>
        <dbReference type="ARBA" id="ARBA00004275"/>
    </source>
</evidence>
<dbReference type="Proteomes" id="UP000070544">
    <property type="component" value="Unassembled WGS sequence"/>
</dbReference>
<dbReference type="PROSITE" id="PS00099">
    <property type="entry name" value="THIOLASE_3"/>
    <property type="match status" value="1"/>
</dbReference>
<keyword evidence="6" id="KW-0809">Transit peptide</keyword>
<name>A0A139A501_GONPJ</name>
<dbReference type="Gene3D" id="3.40.47.10">
    <property type="match status" value="2"/>
</dbReference>
<keyword evidence="17" id="KW-1185">Reference proteome</keyword>
<evidence type="ECO:0000256" key="10">
    <source>
        <dbReference type="ARBA" id="ARBA00024073"/>
    </source>
</evidence>
<dbReference type="GO" id="GO:0006635">
    <property type="term" value="P:fatty acid beta-oxidation"/>
    <property type="evidence" value="ECO:0007669"/>
    <property type="project" value="TreeGrafter"/>
</dbReference>
<evidence type="ECO:0000256" key="4">
    <source>
        <dbReference type="ARBA" id="ARBA00022679"/>
    </source>
</evidence>
<evidence type="ECO:0000256" key="12">
    <source>
        <dbReference type="PIRSR" id="PIRSR000429-1"/>
    </source>
</evidence>
<dbReference type="InterPro" id="IPR016039">
    <property type="entry name" value="Thiolase-like"/>
</dbReference>
<evidence type="ECO:0000313" key="17">
    <source>
        <dbReference type="Proteomes" id="UP000070544"/>
    </source>
</evidence>
<dbReference type="EC" id="2.3.1.16" evidence="10"/>
<evidence type="ECO:0000256" key="11">
    <source>
        <dbReference type="ARBA" id="ARBA00047605"/>
    </source>
</evidence>
<dbReference type="PANTHER" id="PTHR43853:SF8">
    <property type="entry name" value="3-KETOACYL-COA THIOLASE, PEROXISOMAL"/>
    <property type="match status" value="1"/>
</dbReference>
<evidence type="ECO:0000256" key="7">
    <source>
        <dbReference type="ARBA" id="ARBA00023098"/>
    </source>
</evidence>
<keyword evidence="8" id="KW-0576">Peroxisome</keyword>
<keyword evidence="4 13" id="KW-0808">Transferase</keyword>
<dbReference type="GO" id="GO:0003988">
    <property type="term" value="F:acetyl-CoA C-acyltransferase activity"/>
    <property type="evidence" value="ECO:0007669"/>
    <property type="project" value="UniProtKB-EC"/>
</dbReference>
<evidence type="ECO:0000256" key="5">
    <source>
        <dbReference type="ARBA" id="ARBA00022832"/>
    </source>
</evidence>
<dbReference type="CDD" id="cd00751">
    <property type="entry name" value="thiolase"/>
    <property type="match status" value="1"/>
</dbReference>
<keyword evidence="7" id="KW-0443">Lipid metabolism</keyword>
<comment type="similarity">
    <text evidence="3 13">Belongs to the thiolase-like superfamily. Thiolase family.</text>
</comment>
<dbReference type="PROSITE" id="PS00737">
    <property type="entry name" value="THIOLASE_2"/>
    <property type="match status" value="1"/>
</dbReference>
<dbReference type="InterPro" id="IPR020616">
    <property type="entry name" value="Thiolase_N"/>
</dbReference>
<comment type="pathway">
    <text evidence="2">Lipid metabolism; fatty acid metabolism.</text>
</comment>
<keyword evidence="9 13" id="KW-0012">Acyltransferase</keyword>
<dbReference type="PROSITE" id="PS00098">
    <property type="entry name" value="THIOLASE_1"/>
    <property type="match status" value="1"/>
</dbReference>
<dbReference type="GO" id="GO:0005777">
    <property type="term" value="C:peroxisome"/>
    <property type="evidence" value="ECO:0007669"/>
    <property type="project" value="UniProtKB-SubCell"/>
</dbReference>
<dbReference type="InterPro" id="IPR020610">
    <property type="entry name" value="Thiolase_AS"/>
</dbReference>
<dbReference type="FunFam" id="3.40.47.10:FF:000010">
    <property type="entry name" value="Acetyl-CoA acetyltransferase (Thiolase)"/>
    <property type="match status" value="1"/>
</dbReference>
<feature type="active site" description="Proton acceptor" evidence="12">
    <location>
        <position position="401"/>
    </location>
</feature>
<evidence type="ECO:0000259" key="14">
    <source>
        <dbReference type="Pfam" id="PF00108"/>
    </source>
</evidence>
<evidence type="ECO:0000256" key="9">
    <source>
        <dbReference type="ARBA" id="ARBA00023315"/>
    </source>
</evidence>
<comment type="subcellular location">
    <subcellularLocation>
        <location evidence="1">Peroxisome</location>
    </subcellularLocation>
</comment>
<dbReference type="NCBIfam" id="TIGR01930">
    <property type="entry name" value="AcCoA-C-Actrans"/>
    <property type="match status" value="1"/>
</dbReference>
<evidence type="ECO:0000259" key="15">
    <source>
        <dbReference type="Pfam" id="PF02803"/>
    </source>
</evidence>
<keyword evidence="5" id="KW-0276">Fatty acid metabolism</keyword>
<dbReference type="AlphaFoldDB" id="A0A139A501"/>
<feature type="active site" description="Proton acceptor" evidence="12">
    <location>
        <position position="371"/>
    </location>
</feature>
<feature type="domain" description="Thiolase N-terminal" evidence="14">
    <location>
        <begin position="35"/>
        <end position="285"/>
    </location>
</feature>
<dbReference type="OrthoDB" id="5404651at2759"/>
<evidence type="ECO:0000256" key="2">
    <source>
        <dbReference type="ARBA" id="ARBA00004872"/>
    </source>
</evidence>
<evidence type="ECO:0000256" key="6">
    <source>
        <dbReference type="ARBA" id="ARBA00022946"/>
    </source>
</evidence>
<dbReference type="InterPro" id="IPR050215">
    <property type="entry name" value="Thiolase-like_sf_Thiolase"/>
</dbReference>
<dbReference type="InterPro" id="IPR002155">
    <property type="entry name" value="Thiolase"/>
</dbReference>
<dbReference type="Pfam" id="PF02803">
    <property type="entry name" value="Thiolase_C"/>
    <property type="match status" value="1"/>
</dbReference>
<evidence type="ECO:0000256" key="8">
    <source>
        <dbReference type="ARBA" id="ARBA00023140"/>
    </source>
</evidence>
<proteinExistence type="inferred from homology"/>
<dbReference type="STRING" id="1344416.A0A139A501"/>